<evidence type="ECO:0000313" key="1">
    <source>
        <dbReference type="EMBL" id="KKM19336.1"/>
    </source>
</evidence>
<organism evidence="1">
    <name type="scientific">marine sediment metagenome</name>
    <dbReference type="NCBI Taxonomy" id="412755"/>
    <lineage>
        <taxon>unclassified sequences</taxon>
        <taxon>metagenomes</taxon>
        <taxon>ecological metagenomes</taxon>
    </lineage>
</organism>
<reference evidence="1" key="1">
    <citation type="journal article" date="2015" name="Nature">
        <title>Complex archaea that bridge the gap between prokaryotes and eukaryotes.</title>
        <authorList>
            <person name="Spang A."/>
            <person name="Saw J.H."/>
            <person name="Jorgensen S.L."/>
            <person name="Zaremba-Niedzwiedzka K."/>
            <person name="Martijn J."/>
            <person name="Lind A.E."/>
            <person name="van Eijk R."/>
            <person name="Schleper C."/>
            <person name="Guy L."/>
            <person name="Ettema T.J."/>
        </authorList>
    </citation>
    <scope>NUCLEOTIDE SEQUENCE</scope>
</reference>
<protein>
    <submittedName>
        <fullName evidence="1">Uncharacterized protein</fullName>
    </submittedName>
</protein>
<accession>A0A0F9HVA0</accession>
<dbReference type="AlphaFoldDB" id="A0A0F9HVA0"/>
<comment type="caution">
    <text evidence="1">The sequence shown here is derived from an EMBL/GenBank/DDBJ whole genome shotgun (WGS) entry which is preliminary data.</text>
</comment>
<gene>
    <name evidence="1" type="ORF">LCGC14_1656670</name>
</gene>
<sequence length="166" mass="18177">MWLREAFATGCTSAASLDEVHCMPAVGDWSELSSSLRFGIFSIRRNIYVADSERGCATSRKCPSIVCNLGLPIAGILRLSACKILNSIPRTGIRRLGVRTVGPPAIQDRSSSIPTAPSPCARLTLARWRLDAPSARRDTSTSFCAWSPCDASLFTPRIYLFDVRRL</sequence>
<dbReference type="EMBL" id="LAZR01014012">
    <property type="protein sequence ID" value="KKM19336.1"/>
    <property type="molecule type" value="Genomic_DNA"/>
</dbReference>
<proteinExistence type="predicted"/>
<name>A0A0F9HVA0_9ZZZZ</name>